<protein>
    <submittedName>
        <fullName evidence="4">Competence protein ComEA</fullName>
    </submittedName>
</protein>
<evidence type="ECO:0000256" key="2">
    <source>
        <dbReference type="SAM" id="SignalP"/>
    </source>
</evidence>
<evidence type="ECO:0000256" key="1">
    <source>
        <dbReference type="SAM" id="MobiDB-lite"/>
    </source>
</evidence>
<keyword evidence="5" id="KW-1185">Reference proteome</keyword>
<dbReference type="PANTHER" id="PTHR21180:SF32">
    <property type="entry name" value="ENDONUCLEASE_EXONUCLEASE_PHOSPHATASE FAMILY DOMAIN-CONTAINING PROTEIN 1"/>
    <property type="match status" value="1"/>
</dbReference>
<dbReference type="GO" id="GO:0015627">
    <property type="term" value="C:type II protein secretion system complex"/>
    <property type="evidence" value="ECO:0007669"/>
    <property type="project" value="TreeGrafter"/>
</dbReference>
<feature type="domain" description="Helix-hairpin-helix DNA-binding motif class 1" evidence="3">
    <location>
        <begin position="42"/>
        <end position="61"/>
    </location>
</feature>
<name>A0A316EUX1_9BURK</name>
<keyword evidence="2" id="KW-0732">Signal</keyword>
<evidence type="ECO:0000313" key="4">
    <source>
        <dbReference type="EMBL" id="PWK36587.1"/>
    </source>
</evidence>
<dbReference type="PANTHER" id="PTHR21180">
    <property type="entry name" value="ENDONUCLEASE/EXONUCLEASE/PHOSPHATASE FAMILY DOMAIN-CONTAINING PROTEIN 1"/>
    <property type="match status" value="1"/>
</dbReference>
<evidence type="ECO:0000313" key="5">
    <source>
        <dbReference type="Proteomes" id="UP000245754"/>
    </source>
</evidence>
<dbReference type="Proteomes" id="UP000245754">
    <property type="component" value="Unassembled WGS sequence"/>
</dbReference>
<dbReference type="EMBL" id="QGGT01000001">
    <property type="protein sequence ID" value="PWK36587.1"/>
    <property type="molecule type" value="Genomic_DNA"/>
</dbReference>
<dbReference type="Gene3D" id="1.10.150.320">
    <property type="entry name" value="Photosystem II 12 kDa extrinsic protein"/>
    <property type="match status" value="1"/>
</dbReference>
<dbReference type="GO" id="GO:0015628">
    <property type="term" value="P:protein secretion by the type II secretion system"/>
    <property type="evidence" value="ECO:0007669"/>
    <property type="project" value="TreeGrafter"/>
</dbReference>
<feature type="chain" id="PRO_5016347322" evidence="2">
    <location>
        <begin position="30"/>
        <end position="126"/>
    </location>
</feature>
<dbReference type="SUPFAM" id="SSF47781">
    <property type="entry name" value="RuvA domain 2-like"/>
    <property type="match status" value="1"/>
</dbReference>
<sequence>MINGCKRRFRQGVMMALLWCAGAVLPAFAASAAVDVNTATEAALTEVRGIGPAMARRIVEARAQGGAFRDVDDLADRVPGVGPRSAANLQAAGLTFGKTGAAAKAEKAAGGGKPPKGATPVAGDKR</sequence>
<dbReference type="SMART" id="SM00278">
    <property type="entry name" value="HhH1"/>
    <property type="match status" value="2"/>
</dbReference>
<dbReference type="InterPro" id="IPR010994">
    <property type="entry name" value="RuvA_2-like"/>
</dbReference>
<feature type="region of interest" description="Disordered" evidence="1">
    <location>
        <begin position="103"/>
        <end position="126"/>
    </location>
</feature>
<dbReference type="RefSeq" id="WP_109580402.1">
    <property type="nucleotide sequence ID" value="NZ_QGGT01000001.1"/>
</dbReference>
<dbReference type="InterPro" id="IPR051675">
    <property type="entry name" value="Endo/Exo/Phosphatase_dom_1"/>
</dbReference>
<organism evidence="4 5">
    <name type="scientific">Cupriavidus plantarum</name>
    <dbReference type="NCBI Taxonomy" id="942865"/>
    <lineage>
        <taxon>Bacteria</taxon>
        <taxon>Pseudomonadati</taxon>
        <taxon>Pseudomonadota</taxon>
        <taxon>Betaproteobacteria</taxon>
        <taxon>Burkholderiales</taxon>
        <taxon>Burkholderiaceae</taxon>
        <taxon>Cupriavidus</taxon>
    </lineage>
</organism>
<dbReference type="AlphaFoldDB" id="A0A316EUX1"/>
<feature type="compositionally biased region" description="Low complexity" evidence="1">
    <location>
        <begin position="115"/>
        <end position="126"/>
    </location>
</feature>
<dbReference type="GO" id="GO:0003677">
    <property type="term" value="F:DNA binding"/>
    <property type="evidence" value="ECO:0007669"/>
    <property type="project" value="InterPro"/>
</dbReference>
<reference evidence="4 5" key="1">
    <citation type="submission" date="2018-05" db="EMBL/GenBank/DDBJ databases">
        <title>Genomic Encyclopedia of Type Strains, Phase IV (KMG-V): Genome sequencing to study the core and pangenomes of soil and plant-associated prokaryotes.</title>
        <authorList>
            <person name="Whitman W."/>
        </authorList>
    </citation>
    <scope>NUCLEOTIDE SEQUENCE [LARGE SCALE GENOMIC DNA]</scope>
    <source>
        <strain evidence="4 5">SLV-132</strain>
    </source>
</reference>
<dbReference type="InterPro" id="IPR003583">
    <property type="entry name" value="Hlx-hairpin-Hlx_DNA-bd_motif"/>
</dbReference>
<feature type="domain" description="Helix-hairpin-helix DNA-binding motif class 1" evidence="3">
    <location>
        <begin position="73"/>
        <end position="92"/>
    </location>
</feature>
<dbReference type="Pfam" id="PF12836">
    <property type="entry name" value="HHH_3"/>
    <property type="match status" value="1"/>
</dbReference>
<feature type="signal peptide" evidence="2">
    <location>
        <begin position="1"/>
        <end position="29"/>
    </location>
</feature>
<dbReference type="GO" id="GO:0006281">
    <property type="term" value="P:DNA repair"/>
    <property type="evidence" value="ECO:0007669"/>
    <property type="project" value="InterPro"/>
</dbReference>
<proteinExistence type="predicted"/>
<gene>
    <name evidence="4" type="ORF">C7419_101445</name>
</gene>
<evidence type="ECO:0000259" key="3">
    <source>
        <dbReference type="SMART" id="SM00278"/>
    </source>
</evidence>
<accession>A0A316EUX1</accession>
<comment type="caution">
    <text evidence="4">The sequence shown here is derived from an EMBL/GenBank/DDBJ whole genome shotgun (WGS) entry which is preliminary data.</text>
</comment>